<feature type="compositionally biased region" description="Basic and acidic residues" evidence="2">
    <location>
        <begin position="679"/>
        <end position="712"/>
    </location>
</feature>
<reference evidence="3" key="1">
    <citation type="submission" date="2022-03" db="EMBL/GenBank/DDBJ databases">
        <title>Draft genome sequence of Aduncisulcus paluster, a free-living microaerophilic Fornicata.</title>
        <authorList>
            <person name="Yuyama I."/>
            <person name="Kume K."/>
            <person name="Tamura T."/>
            <person name="Inagaki Y."/>
            <person name="Hashimoto T."/>
        </authorList>
    </citation>
    <scope>NUCLEOTIDE SEQUENCE</scope>
    <source>
        <strain evidence="3">NY0171</strain>
    </source>
</reference>
<feature type="compositionally biased region" description="Basic and acidic residues" evidence="2">
    <location>
        <begin position="661"/>
        <end position="670"/>
    </location>
</feature>
<feature type="region of interest" description="Disordered" evidence="2">
    <location>
        <begin position="199"/>
        <end position="220"/>
    </location>
</feature>
<keyword evidence="4" id="KW-1185">Reference proteome</keyword>
<accession>A0ABQ5KVK2</accession>
<dbReference type="EMBL" id="BQXS01011237">
    <property type="protein sequence ID" value="GKT36482.1"/>
    <property type="molecule type" value="Genomic_DNA"/>
</dbReference>
<evidence type="ECO:0000313" key="3">
    <source>
        <dbReference type="EMBL" id="GKT36482.1"/>
    </source>
</evidence>
<feature type="compositionally biased region" description="Low complexity" evidence="2">
    <location>
        <begin position="33"/>
        <end position="44"/>
    </location>
</feature>
<evidence type="ECO:0000256" key="1">
    <source>
        <dbReference type="SAM" id="Coils"/>
    </source>
</evidence>
<feature type="compositionally biased region" description="Low complexity" evidence="2">
    <location>
        <begin position="91"/>
        <end position="109"/>
    </location>
</feature>
<feature type="compositionally biased region" description="Polar residues" evidence="2">
    <location>
        <begin position="58"/>
        <end position="71"/>
    </location>
</feature>
<evidence type="ECO:0000313" key="4">
    <source>
        <dbReference type="Proteomes" id="UP001057375"/>
    </source>
</evidence>
<feature type="coiled-coil region" evidence="1">
    <location>
        <begin position="357"/>
        <end position="440"/>
    </location>
</feature>
<feature type="region of interest" description="Disordered" evidence="2">
    <location>
        <begin position="641"/>
        <end position="712"/>
    </location>
</feature>
<keyword evidence="1" id="KW-0175">Coiled coil</keyword>
<comment type="caution">
    <text evidence="3">The sequence shown here is derived from an EMBL/GenBank/DDBJ whole genome shotgun (WGS) entry which is preliminary data.</text>
</comment>
<feature type="region of interest" description="Disordered" evidence="2">
    <location>
        <begin position="1"/>
        <end position="151"/>
    </location>
</feature>
<sequence length="712" mass="80015">MYQSPYSSRDSRRNPRLSRPSSARSSREEDETGLLVGLTGVATGKYGEKSSGRGKVASSATSKRLSTTQQPWRKIRTQRPPSARASRKEGSSIPLLGSSSGSSKYGGMSVTRGDDISRYKQSIPSTSSHRIGSSASSALPISSYKPGSRPPYAAAPSVGGMAPEQISQEYIYTLQQQCYFLELEGRMLREKLAEPGPRVKNKSIEANPATDPNLSSAAPLEEHIQQLRYKYVEMEDMLTKKFNQKEEELRRTQTDLTASNSRNAALTEALKHKAEEMERLKKECEEDVKKSLIEAEGAHRMVEEKDRLLSNALTDLDDSKTREKEERDNGNELQRVIASLRVDIKEARQGLLSKAAADRREKAIAEMTVTIDELREQLKEGTEHVSEVEDQLKKLSDAKWELETQVQHLLATERTQKREIDGLKSDLKQLREELVLGKRATAEALAQKDSALLKAQRLETEKSARAHDERVNAALAQRRLTEARELLAENKQTISDLKTDLDAARQEKIEAIAERESLHRLVEERVSSYAQQDDCTSKALGELRTVQQELDKQREKNETLVGSNEDLNRKIEAREARIAVLEEKLKIMGDINALKLESFETLKQTNLSLAEKIEGLSERYRQVGDLSRHRGVDEEVDVIPAHIRSQSESEAGNEASIRDSMSVHERKMDREELEEQEADEAKSKSGGDEFAELSKSESENGHIHRGEMDSEH</sequence>
<evidence type="ECO:0000256" key="2">
    <source>
        <dbReference type="SAM" id="MobiDB-lite"/>
    </source>
</evidence>
<dbReference type="Proteomes" id="UP001057375">
    <property type="component" value="Unassembled WGS sequence"/>
</dbReference>
<name>A0ABQ5KVK2_9EUKA</name>
<protein>
    <submittedName>
        <fullName evidence="3">Uncharacterized protein</fullName>
    </submittedName>
</protein>
<feature type="coiled-coil region" evidence="1">
    <location>
        <begin position="550"/>
        <end position="584"/>
    </location>
</feature>
<gene>
    <name evidence="3" type="ORF">ADUPG1_009443</name>
</gene>
<organism evidence="3 4">
    <name type="scientific">Aduncisulcus paluster</name>
    <dbReference type="NCBI Taxonomy" id="2918883"/>
    <lineage>
        <taxon>Eukaryota</taxon>
        <taxon>Metamonada</taxon>
        <taxon>Carpediemonas-like organisms</taxon>
        <taxon>Aduncisulcus</taxon>
    </lineage>
</organism>
<feature type="coiled-coil region" evidence="1">
    <location>
        <begin position="263"/>
        <end position="294"/>
    </location>
</feature>
<feature type="compositionally biased region" description="Low complexity" evidence="2">
    <location>
        <begin position="125"/>
        <end position="143"/>
    </location>
</feature>
<feature type="coiled-coil region" evidence="1">
    <location>
        <begin position="473"/>
        <end position="521"/>
    </location>
</feature>
<proteinExistence type="predicted"/>